<evidence type="ECO:0000313" key="3">
    <source>
        <dbReference type="Proteomes" id="UP001597111"/>
    </source>
</evidence>
<protein>
    <submittedName>
        <fullName evidence="2">Uncharacterized protein</fullName>
    </submittedName>
</protein>
<name>A0ABD6B5T5_9EURY</name>
<feature type="transmembrane region" description="Helical" evidence="1">
    <location>
        <begin position="12"/>
        <end position="34"/>
    </location>
</feature>
<evidence type="ECO:0000256" key="1">
    <source>
        <dbReference type="SAM" id="Phobius"/>
    </source>
</evidence>
<dbReference type="RefSeq" id="WP_379818036.1">
    <property type="nucleotide sequence ID" value="NZ_JBHUDH010000024.1"/>
</dbReference>
<dbReference type="Proteomes" id="UP001597111">
    <property type="component" value="Unassembled WGS sequence"/>
</dbReference>
<organism evidence="2 3">
    <name type="scientific">Halolamina salina</name>
    <dbReference type="NCBI Taxonomy" id="1220023"/>
    <lineage>
        <taxon>Archaea</taxon>
        <taxon>Methanobacteriati</taxon>
        <taxon>Methanobacteriota</taxon>
        <taxon>Stenosarchaea group</taxon>
        <taxon>Halobacteria</taxon>
        <taxon>Halobacteriales</taxon>
        <taxon>Haloferacaceae</taxon>
    </lineage>
</organism>
<dbReference type="EMBL" id="JBHUDH010000024">
    <property type="protein sequence ID" value="MFD1525275.1"/>
    <property type="molecule type" value="Genomic_DNA"/>
</dbReference>
<sequence length="131" mass="14140">MASRRLLRYVEFALWVVAATVLIVAGAAVPAFLLGAGLPTLKLLLFVIGTLLFGVGSFGIQPERPKRDGQLVDLESGEPNRFEDKIQELPPLRGERLPFSDRVDRNVKLFVTAVAVLAVSAALELVFGVPG</sequence>
<keyword evidence="1" id="KW-1133">Transmembrane helix</keyword>
<dbReference type="AlphaFoldDB" id="A0ABD6B5T5"/>
<reference evidence="2 3" key="1">
    <citation type="journal article" date="2019" name="Int. J. Syst. Evol. Microbiol.">
        <title>The Global Catalogue of Microorganisms (GCM) 10K type strain sequencing project: providing services to taxonomists for standard genome sequencing and annotation.</title>
        <authorList>
            <consortium name="The Broad Institute Genomics Platform"/>
            <consortium name="The Broad Institute Genome Sequencing Center for Infectious Disease"/>
            <person name="Wu L."/>
            <person name="Ma J."/>
        </authorList>
    </citation>
    <scope>NUCLEOTIDE SEQUENCE [LARGE SCALE GENOMIC DNA]</scope>
    <source>
        <strain evidence="2 3">CGMCC 1.12285</strain>
    </source>
</reference>
<comment type="caution">
    <text evidence="2">The sequence shown here is derived from an EMBL/GenBank/DDBJ whole genome shotgun (WGS) entry which is preliminary data.</text>
</comment>
<feature type="transmembrane region" description="Helical" evidence="1">
    <location>
        <begin position="40"/>
        <end position="60"/>
    </location>
</feature>
<keyword evidence="3" id="KW-1185">Reference proteome</keyword>
<evidence type="ECO:0000313" key="2">
    <source>
        <dbReference type="EMBL" id="MFD1525275.1"/>
    </source>
</evidence>
<keyword evidence="1" id="KW-0472">Membrane</keyword>
<dbReference type="Pfam" id="PF24432">
    <property type="entry name" value="DUF7555"/>
    <property type="match status" value="1"/>
</dbReference>
<accession>A0ABD6B5T5</accession>
<dbReference type="InterPro" id="IPR055977">
    <property type="entry name" value="DUF7555"/>
</dbReference>
<feature type="transmembrane region" description="Helical" evidence="1">
    <location>
        <begin position="109"/>
        <end position="129"/>
    </location>
</feature>
<proteinExistence type="predicted"/>
<gene>
    <name evidence="2" type="ORF">ACFR9S_03020</name>
</gene>
<keyword evidence="1" id="KW-0812">Transmembrane</keyword>